<accession>A0AA36D948</accession>
<feature type="non-terminal residue" evidence="8">
    <location>
        <position position="215"/>
    </location>
</feature>
<keyword evidence="9" id="KW-1185">Reference proteome</keyword>
<evidence type="ECO:0000313" key="9">
    <source>
        <dbReference type="Proteomes" id="UP001177023"/>
    </source>
</evidence>
<proteinExistence type="predicted"/>
<evidence type="ECO:0000259" key="7">
    <source>
        <dbReference type="PROSITE" id="PS51039"/>
    </source>
</evidence>
<dbReference type="PANTHER" id="PTHR14677:SF20">
    <property type="entry name" value="ZINC FINGER AN1-TYPE CONTAINING 2A-RELATED"/>
    <property type="match status" value="1"/>
</dbReference>
<sequence>MAEFPTLGRHCGVDLCNQLDFLPIKCDSCSDTFCITHFSYDNHGCAGLHKKNVQVPVCPMCSQPVPCPKGSSIDALVDQHINNNCPATKKKRIFKNQCTKTGCKKRELVPFTCSTCRQNFCVSHRHEVDHDCAARASNMTPAARAALVRQQQGCSRQAQMDSDRALASALAESLGTNLSPEELDRRLAEQLQAEENGRRVGPRAGQGIADKCTVS</sequence>
<protein>
    <recommendedName>
        <fullName evidence="7">AN1-type domain-containing protein</fullName>
    </recommendedName>
</protein>
<dbReference type="SMART" id="SM00154">
    <property type="entry name" value="ZnF_AN1"/>
    <property type="match status" value="2"/>
</dbReference>
<organism evidence="8 9">
    <name type="scientific">Mesorhabditis spiculigera</name>
    <dbReference type="NCBI Taxonomy" id="96644"/>
    <lineage>
        <taxon>Eukaryota</taxon>
        <taxon>Metazoa</taxon>
        <taxon>Ecdysozoa</taxon>
        <taxon>Nematoda</taxon>
        <taxon>Chromadorea</taxon>
        <taxon>Rhabditida</taxon>
        <taxon>Rhabditina</taxon>
        <taxon>Rhabditomorpha</taxon>
        <taxon>Rhabditoidea</taxon>
        <taxon>Rhabditidae</taxon>
        <taxon>Mesorhabditinae</taxon>
        <taxon>Mesorhabditis</taxon>
    </lineage>
</organism>
<feature type="region of interest" description="Disordered" evidence="6">
    <location>
        <begin position="191"/>
        <end position="215"/>
    </location>
</feature>
<dbReference type="Gene3D" id="4.10.1110.10">
    <property type="entry name" value="AN1-like Zinc finger"/>
    <property type="match status" value="2"/>
</dbReference>
<gene>
    <name evidence="8" type="ORF">MSPICULIGERA_LOCUS20197</name>
</gene>
<feature type="domain" description="AN1-type" evidence="7">
    <location>
        <begin position="5"/>
        <end position="53"/>
    </location>
</feature>
<comment type="caution">
    <text evidence="8">The sequence shown here is derived from an EMBL/GenBank/DDBJ whole genome shotgun (WGS) entry which is preliminary data.</text>
</comment>
<evidence type="ECO:0000313" key="8">
    <source>
        <dbReference type="EMBL" id="CAJ0582054.1"/>
    </source>
</evidence>
<keyword evidence="2" id="KW-0677">Repeat</keyword>
<feature type="domain" description="AN1-type" evidence="7">
    <location>
        <begin position="92"/>
        <end position="140"/>
    </location>
</feature>
<dbReference type="EMBL" id="CATQJA010002664">
    <property type="protein sequence ID" value="CAJ0582054.1"/>
    <property type="molecule type" value="Genomic_DNA"/>
</dbReference>
<dbReference type="GO" id="GO:0005783">
    <property type="term" value="C:endoplasmic reticulum"/>
    <property type="evidence" value="ECO:0007669"/>
    <property type="project" value="TreeGrafter"/>
</dbReference>
<dbReference type="GO" id="GO:0008270">
    <property type="term" value="F:zinc ion binding"/>
    <property type="evidence" value="ECO:0007669"/>
    <property type="project" value="UniProtKB-KW"/>
</dbReference>
<keyword evidence="4" id="KW-0862">Zinc</keyword>
<dbReference type="PROSITE" id="PS51039">
    <property type="entry name" value="ZF_AN1"/>
    <property type="match status" value="2"/>
</dbReference>
<dbReference type="InterPro" id="IPR000058">
    <property type="entry name" value="Znf_AN1"/>
</dbReference>
<dbReference type="Pfam" id="PF01428">
    <property type="entry name" value="zf-AN1"/>
    <property type="match status" value="2"/>
</dbReference>
<dbReference type="Proteomes" id="UP001177023">
    <property type="component" value="Unassembled WGS sequence"/>
</dbReference>
<reference evidence="8" key="1">
    <citation type="submission" date="2023-06" db="EMBL/GenBank/DDBJ databases">
        <authorList>
            <person name="Delattre M."/>
        </authorList>
    </citation>
    <scope>NUCLEOTIDE SEQUENCE</scope>
    <source>
        <strain evidence="8">AF72</strain>
    </source>
</reference>
<dbReference type="PANTHER" id="PTHR14677">
    <property type="entry name" value="ARSENITE INDUCUBLE RNA ASSOCIATED PROTEIN AIP-1-RELATED"/>
    <property type="match status" value="1"/>
</dbReference>
<evidence type="ECO:0000256" key="5">
    <source>
        <dbReference type="PROSITE-ProRule" id="PRU00449"/>
    </source>
</evidence>
<dbReference type="AlphaFoldDB" id="A0AA36D948"/>
<dbReference type="InterPro" id="IPR057357">
    <property type="entry name" value="Znf-C2H2_ZFAND2A/B"/>
</dbReference>
<evidence type="ECO:0000256" key="2">
    <source>
        <dbReference type="ARBA" id="ARBA00022737"/>
    </source>
</evidence>
<evidence type="ECO:0000256" key="6">
    <source>
        <dbReference type="SAM" id="MobiDB-lite"/>
    </source>
</evidence>
<evidence type="ECO:0000256" key="4">
    <source>
        <dbReference type="ARBA" id="ARBA00022833"/>
    </source>
</evidence>
<dbReference type="Pfam" id="PF25403">
    <property type="entry name" value="zf-C2H2_ZFAND2"/>
    <property type="match status" value="1"/>
</dbReference>
<keyword evidence="1" id="KW-0479">Metal-binding</keyword>
<dbReference type="GO" id="GO:0045047">
    <property type="term" value="P:protein targeting to ER"/>
    <property type="evidence" value="ECO:0007669"/>
    <property type="project" value="TreeGrafter"/>
</dbReference>
<evidence type="ECO:0000256" key="1">
    <source>
        <dbReference type="ARBA" id="ARBA00022723"/>
    </source>
</evidence>
<keyword evidence="3 5" id="KW-0863">Zinc-finger</keyword>
<name>A0AA36D948_9BILA</name>
<dbReference type="GO" id="GO:0043161">
    <property type="term" value="P:proteasome-mediated ubiquitin-dependent protein catabolic process"/>
    <property type="evidence" value="ECO:0007669"/>
    <property type="project" value="TreeGrafter"/>
</dbReference>
<evidence type="ECO:0000256" key="3">
    <source>
        <dbReference type="ARBA" id="ARBA00022771"/>
    </source>
</evidence>
<dbReference type="InterPro" id="IPR035896">
    <property type="entry name" value="AN1-like_Znf"/>
</dbReference>
<dbReference type="SUPFAM" id="SSF118310">
    <property type="entry name" value="AN1-like Zinc finger"/>
    <property type="match status" value="2"/>
</dbReference>